<comment type="caution">
    <text evidence="2">The sequence shown here is derived from an EMBL/GenBank/DDBJ whole genome shotgun (WGS) entry which is preliminary data.</text>
</comment>
<evidence type="ECO:0000313" key="3">
    <source>
        <dbReference type="Proteomes" id="UP000021053"/>
    </source>
</evidence>
<feature type="domain" description="DUF6314" evidence="1">
    <location>
        <begin position="9"/>
        <end position="135"/>
    </location>
</feature>
<dbReference type="Proteomes" id="UP000021053">
    <property type="component" value="Unassembled WGS sequence"/>
</dbReference>
<dbReference type="AlphaFoldDB" id="A0A011AIK3"/>
<proteinExistence type="predicted"/>
<dbReference type="EMBL" id="JFBT01000001">
    <property type="protein sequence ID" value="EXG81836.1"/>
    <property type="molecule type" value="Genomic_DNA"/>
</dbReference>
<reference evidence="2 3" key="1">
    <citation type="submission" date="2013-07" db="EMBL/GenBank/DDBJ databases">
        <authorList>
            <consortium name="DOE Joint Genome Institute"/>
            <person name="Eisen J."/>
            <person name="Huntemann M."/>
            <person name="Han J."/>
            <person name="Chen A."/>
            <person name="Kyrpides N."/>
            <person name="Mavromatis K."/>
            <person name="Markowitz V."/>
            <person name="Palaniappan K."/>
            <person name="Ivanova N."/>
            <person name="Schaumberg A."/>
            <person name="Pati A."/>
            <person name="Liolios K."/>
            <person name="Nordberg H.P."/>
            <person name="Cantor M.N."/>
            <person name="Hua S.X."/>
            <person name="Woyke T."/>
        </authorList>
    </citation>
    <scope>NUCLEOTIDE SEQUENCE [LARGE SCALE GENOMIC DNA]</scope>
    <source>
        <strain evidence="2 3">DSM 44712</strain>
    </source>
</reference>
<dbReference type="InterPro" id="IPR045632">
    <property type="entry name" value="DUF6314"/>
</dbReference>
<name>A0A011AIK3_9ACTN</name>
<protein>
    <recommendedName>
        <fullName evidence="1">DUF6314 domain-containing protein</fullName>
    </recommendedName>
</protein>
<keyword evidence="3" id="KW-1185">Reference proteome</keyword>
<gene>
    <name evidence="2" type="ORF">CryarDRAFT_2957</name>
</gene>
<dbReference type="HOGENOM" id="CLU_093209_1_0_11"/>
<evidence type="ECO:0000313" key="2">
    <source>
        <dbReference type="EMBL" id="EXG81836.1"/>
    </source>
</evidence>
<dbReference type="Pfam" id="PF19834">
    <property type="entry name" value="DUF6314"/>
    <property type="match status" value="1"/>
</dbReference>
<organism evidence="2 3">
    <name type="scientific">Cryptosporangium arvum DSM 44712</name>
    <dbReference type="NCBI Taxonomy" id="927661"/>
    <lineage>
        <taxon>Bacteria</taxon>
        <taxon>Bacillati</taxon>
        <taxon>Actinomycetota</taxon>
        <taxon>Actinomycetes</taxon>
        <taxon>Cryptosporangiales</taxon>
        <taxon>Cryptosporangiaceae</taxon>
        <taxon>Cryptosporangium</taxon>
    </lineage>
</organism>
<evidence type="ECO:0000259" key="1">
    <source>
        <dbReference type="Pfam" id="PF19834"/>
    </source>
</evidence>
<accession>A0A011AIK3</accession>
<sequence>MIGVEPRALIGEWTMARRVVDRSAGTYGTVAGALVVTAFESGVRFAESGVLRWQGAELPVYRVSLLQPLDGEWWMLFEDGRPFHPWRPGTPVVHPCGRDTYDGVVALDRGGHRLRTLWDVHGPAKRQRLVTRFTR</sequence>